<organism evidence="1 2">
    <name type="scientific">Thermoleptolyngbya sichuanensis A183</name>
    <dbReference type="NCBI Taxonomy" id="2737172"/>
    <lineage>
        <taxon>Bacteria</taxon>
        <taxon>Bacillati</taxon>
        <taxon>Cyanobacteriota</taxon>
        <taxon>Cyanophyceae</taxon>
        <taxon>Oculatellales</taxon>
        <taxon>Oculatellaceae</taxon>
        <taxon>Thermoleptolyngbya</taxon>
        <taxon>Thermoleptolyngbya sichuanensis</taxon>
    </lineage>
</organism>
<dbReference type="AlphaFoldDB" id="A0A6M8BD30"/>
<dbReference type="EMBL" id="CP053661">
    <property type="protein sequence ID" value="QKD82180.1"/>
    <property type="molecule type" value="Genomic_DNA"/>
</dbReference>
<keyword evidence="2" id="KW-1185">Reference proteome</keyword>
<accession>A0A6M8BD30</accession>
<dbReference type="KEGG" id="theu:HPC62_08205"/>
<dbReference type="RefSeq" id="WP_172354729.1">
    <property type="nucleotide sequence ID" value="NZ_CP053661.1"/>
</dbReference>
<name>A0A6M8BD30_9CYAN</name>
<evidence type="ECO:0000313" key="2">
    <source>
        <dbReference type="Proteomes" id="UP000505210"/>
    </source>
</evidence>
<sequence>MNIKWTAPSAESLASLQPRIWQDCDRTTQKMLWHVYDPISGEASSLESQADVEEWLAHRAYS</sequence>
<proteinExistence type="predicted"/>
<gene>
    <name evidence="1" type="ORF">HPC62_08205</name>
</gene>
<evidence type="ECO:0000313" key="1">
    <source>
        <dbReference type="EMBL" id="QKD82180.1"/>
    </source>
</evidence>
<protein>
    <submittedName>
        <fullName evidence="1">Uncharacterized protein</fullName>
    </submittedName>
</protein>
<reference evidence="1 2" key="1">
    <citation type="submission" date="2020-05" db="EMBL/GenBank/DDBJ databases">
        <title>Complete genome sequence of of a novel Thermoleptolyngbya strain isolated from hot springs of Ganzi, Sichuan China.</title>
        <authorList>
            <person name="Tang J."/>
            <person name="Daroch M."/>
            <person name="Li L."/>
            <person name="Waleron K."/>
            <person name="Waleron M."/>
            <person name="Waleron M."/>
        </authorList>
    </citation>
    <scope>NUCLEOTIDE SEQUENCE [LARGE SCALE GENOMIC DNA]</scope>
    <source>
        <strain evidence="1 2">PKUAC-SCTA183</strain>
    </source>
</reference>
<dbReference type="Proteomes" id="UP000505210">
    <property type="component" value="Chromosome"/>
</dbReference>